<keyword evidence="4" id="KW-1185">Reference proteome</keyword>
<evidence type="ECO:0000259" key="1">
    <source>
        <dbReference type="Pfam" id="PF00534"/>
    </source>
</evidence>
<dbReference type="EMBL" id="LHXR01000044">
    <property type="protein sequence ID" value="KXA97109.1"/>
    <property type="molecule type" value="Genomic_DNA"/>
</dbReference>
<dbReference type="PANTHER" id="PTHR12526:SF625">
    <property type="entry name" value="PHOSPHATIDYLINOSITOL GLYCAN-CLASS A"/>
    <property type="match status" value="1"/>
</dbReference>
<evidence type="ECO:0000313" key="3">
    <source>
        <dbReference type="EMBL" id="KXA97109.1"/>
    </source>
</evidence>
<feature type="domain" description="Glycosyl transferase family 1" evidence="1">
    <location>
        <begin position="193"/>
        <end position="359"/>
    </location>
</feature>
<name>A0A133USJ0_9EURY</name>
<comment type="caution">
    <text evidence="3">The sequence shown here is derived from an EMBL/GenBank/DDBJ whole genome shotgun (WGS) entry which is preliminary data.</text>
</comment>
<dbReference type="AlphaFoldDB" id="A0A133USJ0"/>
<gene>
    <name evidence="3" type="ORF">AKJ37_03745</name>
</gene>
<dbReference type="GO" id="GO:0016757">
    <property type="term" value="F:glycosyltransferase activity"/>
    <property type="evidence" value="ECO:0007669"/>
    <property type="project" value="InterPro"/>
</dbReference>
<reference evidence="3 4" key="1">
    <citation type="journal article" date="2016" name="Sci. Rep.">
        <title>Metabolic traits of an uncultured archaeal lineage -MSBL1- from brine pools of the Red Sea.</title>
        <authorList>
            <person name="Mwirichia R."/>
            <person name="Alam I."/>
            <person name="Rashid M."/>
            <person name="Vinu M."/>
            <person name="Ba-Alawi W."/>
            <person name="Anthony Kamau A."/>
            <person name="Kamanda Ngugi D."/>
            <person name="Goker M."/>
            <person name="Klenk H.P."/>
            <person name="Bajic V."/>
            <person name="Stingl U."/>
        </authorList>
    </citation>
    <scope>NUCLEOTIDE SEQUENCE [LARGE SCALE GENOMIC DNA]</scope>
    <source>
        <strain evidence="3">SCGC-AAA259I09</strain>
    </source>
</reference>
<dbReference type="SUPFAM" id="SSF53756">
    <property type="entry name" value="UDP-Glycosyltransferase/glycogen phosphorylase"/>
    <property type="match status" value="1"/>
</dbReference>
<feature type="domain" description="Glycosyltransferase subfamily 4-like N-terminal" evidence="2">
    <location>
        <begin position="15"/>
        <end position="183"/>
    </location>
</feature>
<dbReference type="InterPro" id="IPR028098">
    <property type="entry name" value="Glyco_trans_4-like_N"/>
</dbReference>
<accession>A0A133USJ0</accession>
<sequence length="382" mass="43380">MRILMLNYEFPPIGGGGGVGSKKIAEGFVERGHDVDFVTTWVPGLKRKETVDGINVYRVRVAGRSDLHTATMSSMFSYLISGFFKCSQLCSRKDYDFINTHFAVPTGPLGMAVSKMFDIENILTIIGGDIYDPTKETSPHKNKYLRHVVRNVLDHSDDIVAISSDTKNNAIQYYDTNKNINVIRYPYESFEFQEISKDKLDLDKEKKYLISIGRLVKRKGYRYLIKSMQFIKDQSVECLILGDGPEKDYLKKFAKKIGVSDRVNFLGYITGEKKFQYLQNSDIYVLSSIHEGLGIVLQEAMQVGLPIVSTNHGGQVDLIDDEKNGFLIPPRDEKALANKVKRLLKDKEARQEMGRKNKKKIKEFKPSKVVKKYLEVMESGGS</sequence>
<dbReference type="CDD" id="cd03801">
    <property type="entry name" value="GT4_PimA-like"/>
    <property type="match status" value="1"/>
</dbReference>
<dbReference type="Pfam" id="PF00534">
    <property type="entry name" value="Glycos_transf_1"/>
    <property type="match status" value="1"/>
</dbReference>
<dbReference type="PATRIC" id="fig|1698267.3.peg.1338"/>
<dbReference type="Proteomes" id="UP000070463">
    <property type="component" value="Unassembled WGS sequence"/>
</dbReference>
<evidence type="ECO:0000313" key="4">
    <source>
        <dbReference type="Proteomes" id="UP000070463"/>
    </source>
</evidence>
<organism evidence="3 4">
    <name type="scientific">candidate division MSBL1 archaeon SCGC-AAA259I09</name>
    <dbReference type="NCBI Taxonomy" id="1698267"/>
    <lineage>
        <taxon>Archaea</taxon>
        <taxon>Methanobacteriati</taxon>
        <taxon>Methanobacteriota</taxon>
        <taxon>candidate division MSBL1</taxon>
    </lineage>
</organism>
<dbReference type="Gene3D" id="3.40.50.2000">
    <property type="entry name" value="Glycogen Phosphorylase B"/>
    <property type="match status" value="2"/>
</dbReference>
<keyword evidence="3" id="KW-0808">Transferase</keyword>
<evidence type="ECO:0000259" key="2">
    <source>
        <dbReference type="Pfam" id="PF13439"/>
    </source>
</evidence>
<dbReference type="InterPro" id="IPR001296">
    <property type="entry name" value="Glyco_trans_1"/>
</dbReference>
<dbReference type="PANTHER" id="PTHR12526">
    <property type="entry name" value="GLYCOSYLTRANSFERASE"/>
    <property type="match status" value="1"/>
</dbReference>
<proteinExistence type="predicted"/>
<protein>
    <submittedName>
        <fullName evidence="3">1,2-diacylglycerol 3-glucosyltransferase</fullName>
    </submittedName>
</protein>
<dbReference type="Pfam" id="PF13439">
    <property type="entry name" value="Glyco_transf_4"/>
    <property type="match status" value="1"/>
</dbReference>